<evidence type="ECO:0000313" key="2">
    <source>
        <dbReference type="Proteomes" id="UP000182135"/>
    </source>
</evidence>
<organism evidence="1 2">
    <name type="scientific">Clostridium cadaveris</name>
    <dbReference type="NCBI Taxonomy" id="1529"/>
    <lineage>
        <taxon>Bacteria</taxon>
        <taxon>Bacillati</taxon>
        <taxon>Bacillota</taxon>
        <taxon>Clostridia</taxon>
        <taxon>Eubacteriales</taxon>
        <taxon>Clostridiaceae</taxon>
        <taxon>Clostridium</taxon>
    </lineage>
</organism>
<keyword evidence="2" id="KW-1185">Reference proteome</keyword>
<name>A0A1I2QJW7_9CLOT</name>
<dbReference type="EMBL" id="FOOE01000045">
    <property type="protein sequence ID" value="SFG28618.1"/>
    <property type="molecule type" value="Genomic_DNA"/>
</dbReference>
<dbReference type="RefSeq" id="WP_074846708.1">
    <property type="nucleotide sequence ID" value="NZ_FOOE01000045.1"/>
</dbReference>
<evidence type="ECO:0000313" key="1">
    <source>
        <dbReference type="EMBL" id="SFG28618.1"/>
    </source>
</evidence>
<dbReference type="Proteomes" id="UP000182135">
    <property type="component" value="Unassembled WGS sequence"/>
</dbReference>
<reference evidence="1 2" key="1">
    <citation type="submission" date="2016-10" db="EMBL/GenBank/DDBJ databases">
        <authorList>
            <person name="de Groot N.N."/>
        </authorList>
    </citation>
    <scope>NUCLEOTIDE SEQUENCE [LARGE SCALE GENOMIC DNA]</scope>
    <source>
        <strain evidence="1 2">NLAE-zl-G419</strain>
    </source>
</reference>
<sequence>MENMINLETFADGALAEKVNIALKEVLSNINVPNTEWKNKRKLTIDITLEAQEDRELAMIDIQTKTKLAPPKSIKTKIVIGTDGKGGIMASEFKKQIPGQSIMRVDEETGEIKTTAEEKAALEERFNTDGIKLVK</sequence>
<protein>
    <recommendedName>
        <fullName evidence="3">Replication terminator protein</fullName>
    </recommendedName>
</protein>
<gene>
    <name evidence="1" type="ORF">SAMN04487885_1454</name>
</gene>
<dbReference type="STRING" id="1529.SAMN04487885_1454"/>
<dbReference type="AlphaFoldDB" id="A0A1I2QJW7"/>
<dbReference type="OrthoDB" id="1956472at2"/>
<accession>A0A1I2QJW7</accession>
<evidence type="ECO:0008006" key="3">
    <source>
        <dbReference type="Google" id="ProtNLM"/>
    </source>
</evidence>
<proteinExistence type="predicted"/>